<dbReference type="Proteomes" id="UP000010878">
    <property type="component" value="Chromosome"/>
</dbReference>
<dbReference type="HOGENOM" id="CLU_093378_1_0_2"/>
<protein>
    <recommendedName>
        <fullName evidence="3">DUF7344 domain-containing protein</fullName>
    </recommendedName>
</protein>
<organism evidence="4 5">
    <name type="scientific">Natronococcus occultus SP4</name>
    <dbReference type="NCBI Taxonomy" id="694430"/>
    <lineage>
        <taxon>Archaea</taxon>
        <taxon>Methanobacteriati</taxon>
        <taxon>Methanobacteriota</taxon>
        <taxon>Stenosarchaea group</taxon>
        <taxon>Halobacteria</taxon>
        <taxon>Halobacteriales</taxon>
        <taxon>Natrialbaceae</taxon>
        <taxon>Natronococcus</taxon>
    </lineage>
</organism>
<sequence>MFRYSDCHGKFYVYSDTSVGVKSMTLETDRSAHSSDDAEEMESDETPELSSDDIFHLLQTNRRRDTIRYLLEEDGPVKMRDVAEYVAARENDTTIAELSSTERQRVYIPLYQSHLPKLDEEGVVEYNQPRGIVKPTDQLEIFAPYIEATDKGTGELDSQLANDRAVREYYVTAVAASASLLVASAVGLLSIPGVALAAIITALFALITLVTNLSQFKESASSLTAS</sequence>
<dbReference type="AlphaFoldDB" id="L0JX77"/>
<dbReference type="Pfam" id="PF24035">
    <property type="entry name" value="DUF7344"/>
    <property type="match status" value="1"/>
</dbReference>
<keyword evidence="2" id="KW-1133">Transmembrane helix</keyword>
<feature type="compositionally biased region" description="Acidic residues" evidence="1">
    <location>
        <begin position="37"/>
        <end position="49"/>
    </location>
</feature>
<evidence type="ECO:0000313" key="5">
    <source>
        <dbReference type="Proteomes" id="UP000010878"/>
    </source>
</evidence>
<evidence type="ECO:0000259" key="3">
    <source>
        <dbReference type="Pfam" id="PF24035"/>
    </source>
</evidence>
<name>L0JX77_9EURY</name>
<dbReference type="EMBL" id="CP003929">
    <property type="protein sequence ID" value="AGB36463.1"/>
    <property type="molecule type" value="Genomic_DNA"/>
</dbReference>
<dbReference type="KEGG" id="nou:Natoc_0603"/>
<keyword evidence="2" id="KW-0812">Transmembrane</keyword>
<evidence type="ECO:0000256" key="2">
    <source>
        <dbReference type="SAM" id="Phobius"/>
    </source>
</evidence>
<dbReference type="eggNOG" id="arCOG03828">
    <property type="taxonomic scope" value="Archaea"/>
</dbReference>
<feature type="transmembrane region" description="Helical" evidence="2">
    <location>
        <begin position="194"/>
        <end position="213"/>
    </location>
</feature>
<feature type="region of interest" description="Disordered" evidence="1">
    <location>
        <begin position="28"/>
        <end position="49"/>
    </location>
</feature>
<reference evidence="4 5" key="1">
    <citation type="submission" date="2012-11" db="EMBL/GenBank/DDBJ databases">
        <title>FINISHED of Natronococcus occultus SP4, DSM 3396.</title>
        <authorList>
            <consortium name="DOE Joint Genome Institute"/>
            <person name="Eisen J."/>
            <person name="Huntemann M."/>
            <person name="Wei C.-L."/>
            <person name="Han J."/>
            <person name="Detter J.C."/>
            <person name="Han C."/>
            <person name="Tapia R."/>
            <person name="Chen A."/>
            <person name="Kyrpides N."/>
            <person name="Mavromatis K."/>
            <person name="Markowitz V."/>
            <person name="Szeto E."/>
            <person name="Ivanova N."/>
            <person name="Mikhailova N."/>
            <person name="Ovchinnikova G."/>
            <person name="Pagani I."/>
            <person name="Pati A."/>
            <person name="Goodwin L."/>
            <person name="Nordberg H.P."/>
            <person name="Cantor M.N."/>
            <person name="Hua S.X."/>
            <person name="Woyke T."/>
            <person name="Eisen J."/>
            <person name="Klenk H.-P."/>
            <person name="Klenk H.-P."/>
        </authorList>
    </citation>
    <scope>NUCLEOTIDE SEQUENCE [LARGE SCALE GENOMIC DNA]</scope>
    <source>
        <strain evidence="4 5">SP4</strain>
    </source>
</reference>
<gene>
    <name evidence="4" type="ORF">Natoc_0603</name>
</gene>
<keyword evidence="5" id="KW-1185">Reference proteome</keyword>
<proteinExistence type="predicted"/>
<keyword evidence="2" id="KW-0472">Membrane</keyword>
<evidence type="ECO:0000256" key="1">
    <source>
        <dbReference type="SAM" id="MobiDB-lite"/>
    </source>
</evidence>
<dbReference type="InterPro" id="IPR055768">
    <property type="entry name" value="DUF7344"/>
</dbReference>
<feature type="domain" description="DUF7344" evidence="3">
    <location>
        <begin position="55"/>
        <end position="133"/>
    </location>
</feature>
<evidence type="ECO:0000313" key="4">
    <source>
        <dbReference type="EMBL" id="AGB36463.1"/>
    </source>
</evidence>
<accession>L0JX77</accession>
<feature type="transmembrane region" description="Helical" evidence="2">
    <location>
        <begin position="169"/>
        <end position="188"/>
    </location>
</feature>